<dbReference type="InterPro" id="IPR008183">
    <property type="entry name" value="Aldose_1/G6P_1-epimerase"/>
</dbReference>
<dbReference type="GO" id="GO:0005975">
    <property type="term" value="P:carbohydrate metabolic process"/>
    <property type="evidence" value="ECO:0007669"/>
    <property type="project" value="InterPro"/>
</dbReference>
<comment type="similarity">
    <text evidence="2 4">Belongs to the glucose-6-phosphate 1-epimerase family.</text>
</comment>
<dbReference type="InterPro" id="IPR014718">
    <property type="entry name" value="GH-type_carb-bd"/>
</dbReference>
<dbReference type="GO" id="GO:0047938">
    <property type="term" value="F:glucose-6-phosphate 1-epimerase activity"/>
    <property type="evidence" value="ECO:0007669"/>
    <property type="project" value="UniProtKB-UniRule"/>
</dbReference>
<organism evidence="6 7">
    <name type="scientific">Maribrevibacterium harenarium</name>
    <dbReference type="NCBI Taxonomy" id="2589817"/>
    <lineage>
        <taxon>Bacteria</taxon>
        <taxon>Pseudomonadati</taxon>
        <taxon>Pseudomonadota</taxon>
        <taxon>Gammaproteobacteria</taxon>
        <taxon>Oceanospirillales</taxon>
        <taxon>Oceanospirillaceae</taxon>
        <taxon>Maribrevibacterium</taxon>
    </lineage>
</organism>
<sequence length="304" mass="33809">MNSQLIEELDALGGEILPANLRDCDEIVLNQPGFTARIALWGGHLVSFKPSGQEDWLFQSENPGGQSRFGRRHFGVPVCWPWFGAHSDDEDMPAHGVARYFRWQLTEVGRFSNGDVKIVLSLASKDHPLIEEMVPQAFELRQIMRLGETCSVQLAAANLSDEPMMISEALHTYLHIGDNAKARITGLEGCPYVDKFDGGAVKLQQGAIMPCDTLDRVYDQAPQQVTLHDPVFKRTMTITSEGSQSTVVWNPGEALAKLRTDLEDDEYRSFVCIEAANALQHTYHLAPGELRTLTQTIQCEPIGD</sequence>
<accession>A0A501WNM5</accession>
<dbReference type="AlphaFoldDB" id="A0A501WNM5"/>
<dbReference type="CDD" id="cd09020">
    <property type="entry name" value="D-hex-6-P-epi_like"/>
    <property type="match status" value="1"/>
</dbReference>
<evidence type="ECO:0000313" key="6">
    <source>
        <dbReference type="EMBL" id="TPE49804.1"/>
    </source>
</evidence>
<evidence type="ECO:0000313" key="7">
    <source>
        <dbReference type="Proteomes" id="UP000315901"/>
    </source>
</evidence>
<dbReference type="PANTHER" id="PTHR11122">
    <property type="entry name" value="APOSPORY-ASSOCIATED PROTEIN C-RELATED"/>
    <property type="match status" value="1"/>
</dbReference>
<gene>
    <name evidence="6" type="ORF">FJM67_11370</name>
</gene>
<dbReference type="Pfam" id="PF01263">
    <property type="entry name" value="Aldose_epim"/>
    <property type="match status" value="1"/>
</dbReference>
<evidence type="ECO:0000256" key="3">
    <source>
        <dbReference type="ARBA" id="ARBA00023235"/>
    </source>
</evidence>
<evidence type="ECO:0000256" key="4">
    <source>
        <dbReference type="PIRNR" id="PIRNR016020"/>
    </source>
</evidence>
<dbReference type="PANTHER" id="PTHR11122:SF13">
    <property type="entry name" value="GLUCOSE-6-PHOSPHATE 1-EPIMERASE"/>
    <property type="match status" value="1"/>
</dbReference>
<comment type="catalytic activity">
    <reaction evidence="1">
        <text>alpha-D-glucose 6-phosphate = beta-D-glucose 6-phosphate</text>
        <dbReference type="Rhea" id="RHEA:16249"/>
        <dbReference type="ChEBI" id="CHEBI:58225"/>
        <dbReference type="ChEBI" id="CHEBI:58247"/>
        <dbReference type="EC" id="5.1.3.15"/>
    </reaction>
</comment>
<dbReference type="EC" id="5.1.3.15" evidence="4"/>
<dbReference type="InterPro" id="IPR011013">
    <property type="entry name" value="Gal_mutarotase_sf_dom"/>
</dbReference>
<dbReference type="EMBL" id="VFRR01000022">
    <property type="protein sequence ID" value="TPE49804.1"/>
    <property type="molecule type" value="Genomic_DNA"/>
</dbReference>
<dbReference type="Gene3D" id="2.70.98.10">
    <property type="match status" value="1"/>
</dbReference>
<dbReference type="OrthoDB" id="9790727at2"/>
<name>A0A501WNM5_9GAMM</name>
<evidence type="ECO:0000256" key="5">
    <source>
        <dbReference type="PIRSR" id="PIRSR016020-1"/>
    </source>
</evidence>
<feature type="active site" evidence="5">
    <location>
        <position position="274"/>
    </location>
</feature>
<dbReference type="RefSeq" id="WP_140589384.1">
    <property type="nucleotide sequence ID" value="NZ_VFRR01000022.1"/>
</dbReference>
<keyword evidence="3 4" id="KW-0413">Isomerase</keyword>
<evidence type="ECO:0000256" key="2">
    <source>
        <dbReference type="ARBA" id="ARBA00005866"/>
    </source>
</evidence>
<dbReference type="SUPFAM" id="SSF74650">
    <property type="entry name" value="Galactose mutarotase-like"/>
    <property type="match status" value="1"/>
</dbReference>
<feature type="active site" evidence="5">
    <location>
        <position position="171"/>
    </location>
</feature>
<reference evidence="6 7" key="1">
    <citation type="submission" date="2019-06" db="EMBL/GenBank/DDBJ databases">
        <title>A novel bacterium of genus Marinomonas, isolated from coastal sand.</title>
        <authorList>
            <person name="Huang H."/>
            <person name="Mo K."/>
            <person name="Hu Y."/>
        </authorList>
    </citation>
    <scope>NUCLEOTIDE SEQUENCE [LARGE SCALE GENOMIC DNA]</scope>
    <source>
        <strain evidence="6 7">HB171799</strain>
    </source>
</reference>
<keyword evidence="7" id="KW-1185">Reference proteome</keyword>
<dbReference type="GO" id="GO:0030246">
    <property type="term" value="F:carbohydrate binding"/>
    <property type="evidence" value="ECO:0007669"/>
    <property type="project" value="UniProtKB-UniRule"/>
</dbReference>
<dbReference type="Proteomes" id="UP000315901">
    <property type="component" value="Unassembled WGS sequence"/>
</dbReference>
<dbReference type="InterPro" id="IPR025532">
    <property type="entry name" value="G6P_1-epimerase"/>
</dbReference>
<dbReference type="PIRSF" id="PIRSF016020">
    <property type="entry name" value="PHexose_mutarotase"/>
    <property type="match status" value="1"/>
</dbReference>
<protein>
    <recommendedName>
        <fullName evidence="4">Putative glucose-6-phosphate 1-epimerase</fullName>
        <ecNumber evidence="4">5.1.3.15</ecNumber>
    </recommendedName>
</protein>
<evidence type="ECO:0000256" key="1">
    <source>
        <dbReference type="ARBA" id="ARBA00001096"/>
    </source>
</evidence>
<proteinExistence type="inferred from homology"/>
<comment type="caution">
    <text evidence="6">The sequence shown here is derived from an EMBL/GenBank/DDBJ whole genome shotgun (WGS) entry which is preliminary data.</text>
</comment>